<dbReference type="Proteomes" id="UP000181901">
    <property type="component" value="Unassembled WGS sequence"/>
</dbReference>
<dbReference type="OrthoDB" id="5442502at2"/>
<comment type="caution">
    <text evidence="1">The sequence shown here is derived from an EMBL/GenBank/DDBJ whole genome shotgun (WGS) entry which is preliminary data.</text>
</comment>
<proteinExistence type="predicted"/>
<organism evidence="1 2">
    <name type="scientific">Pseudodesulfovibrio hydrargyri</name>
    <dbReference type="NCBI Taxonomy" id="2125990"/>
    <lineage>
        <taxon>Bacteria</taxon>
        <taxon>Pseudomonadati</taxon>
        <taxon>Thermodesulfobacteriota</taxon>
        <taxon>Desulfovibrionia</taxon>
        <taxon>Desulfovibrionales</taxon>
        <taxon>Desulfovibrionaceae</taxon>
    </lineage>
</organism>
<keyword evidence="2" id="KW-1185">Reference proteome</keyword>
<evidence type="ECO:0000313" key="1">
    <source>
        <dbReference type="EMBL" id="OIQ49306.1"/>
    </source>
</evidence>
<dbReference type="AlphaFoldDB" id="A0A1J5MTH2"/>
<sequence>MLYFLGNCQMDFLSRSVAGLGLPVGHSELASPMTHASHPDGIPPALVRLVREHGLADAFNGRRPEDQFGLPGQENEPPALLVLNLFHETVPLFLHERDGFIFHMNPAAWRADPALAAWVETNCRPIAPNPATYLKRFGQFLAHIRGRLPDTPILLATRLNHYPAFGPAPHSYLESWPALSREAKAHYAAWERELGVRLFDVNRVFGGIWRESGEGIEAHCPFLKIELEERDGTVVGLRASRDVEHIGPLWARLADKVAAFMQTGEIGYDAAETAVPEWNRPWQPTILDDEAVIDRFASERNYPWAEAVGSFFMDLSRDRTPLLAASGEFMPVCHNTLHMVRAYGRIFRNPLLATFCDTHRPAAEAFTDNGPLYRTDYLTRLDEIRAHALS</sequence>
<dbReference type="RefSeq" id="WP_071544841.1">
    <property type="nucleotide sequence ID" value="NZ_LKAQ01000004.1"/>
</dbReference>
<protein>
    <submittedName>
        <fullName evidence="1">Uncharacterized protein</fullName>
    </submittedName>
</protein>
<name>A0A1J5MTH2_9BACT</name>
<reference evidence="1 2" key="1">
    <citation type="submission" date="2015-09" db="EMBL/GenBank/DDBJ databases">
        <title>Genome of Desulfovibrio dechloracetivorans BerOc1, a mercury methylating strain isolated from highly hydrocarbons and metals contaminated coastal sediments.</title>
        <authorList>
            <person name="Goni Urriza M."/>
            <person name="Gassie C."/>
            <person name="Bouchez O."/>
            <person name="Klopp C."/>
            <person name="Ranchou-Peyruse A."/>
            <person name="Remy G."/>
        </authorList>
    </citation>
    <scope>NUCLEOTIDE SEQUENCE [LARGE SCALE GENOMIC DNA]</scope>
    <source>
        <strain evidence="1 2">BerOc1</strain>
    </source>
</reference>
<accession>A0A1J5MTH2</accession>
<gene>
    <name evidence="1" type="ORF">BerOc1_01231</name>
</gene>
<dbReference type="EMBL" id="LKAQ01000004">
    <property type="protein sequence ID" value="OIQ49306.1"/>
    <property type="molecule type" value="Genomic_DNA"/>
</dbReference>
<evidence type="ECO:0000313" key="2">
    <source>
        <dbReference type="Proteomes" id="UP000181901"/>
    </source>
</evidence>